<organism evidence="1 2">
    <name type="scientific">Cupriavidus phytorum</name>
    <dbReference type="NCBI Taxonomy" id="3024399"/>
    <lineage>
        <taxon>Bacteria</taxon>
        <taxon>Pseudomonadati</taxon>
        <taxon>Pseudomonadota</taxon>
        <taxon>Betaproteobacteria</taxon>
        <taxon>Burkholderiales</taxon>
        <taxon>Burkholderiaceae</taxon>
        <taxon>Cupriavidus</taxon>
    </lineage>
</organism>
<evidence type="ECO:0000313" key="1">
    <source>
        <dbReference type="EMBL" id="PZX22699.1"/>
    </source>
</evidence>
<reference evidence="1" key="1">
    <citation type="submission" date="2018-06" db="EMBL/GenBank/DDBJ databases">
        <title>Genomic Encyclopedia of Type Strains, Phase IV (KMG-V): Genome sequencing to study the core and pangenomes of soil and plant-associated prokaryotes.</title>
        <authorList>
            <person name="Whitman W."/>
        </authorList>
    </citation>
    <scope>NUCLEOTIDE SEQUENCE [LARGE SCALE GENOMIC DNA]</scope>
    <source>
        <strain evidence="1">MLR2-44</strain>
    </source>
</reference>
<dbReference type="InterPro" id="IPR009874">
    <property type="entry name" value="DUF1428"/>
</dbReference>
<dbReference type="Proteomes" id="UP000249638">
    <property type="component" value="Unassembled WGS sequence"/>
</dbReference>
<dbReference type="SUPFAM" id="SSF54909">
    <property type="entry name" value="Dimeric alpha+beta barrel"/>
    <property type="match status" value="1"/>
</dbReference>
<evidence type="ECO:0000313" key="2">
    <source>
        <dbReference type="Proteomes" id="UP000249638"/>
    </source>
</evidence>
<proteinExistence type="predicted"/>
<protein>
    <submittedName>
        <fullName evidence="1">Uncharacterized protein YbaA (DUF1428 family)</fullName>
    </submittedName>
</protein>
<dbReference type="AlphaFoldDB" id="A0A2W7NNS0"/>
<dbReference type="EMBL" id="QKZN01000014">
    <property type="protein sequence ID" value="PZX22699.1"/>
    <property type="molecule type" value="Genomic_DNA"/>
</dbReference>
<keyword evidence="2" id="KW-1185">Reference proteome</keyword>
<dbReference type="Gene3D" id="3.30.70.100">
    <property type="match status" value="1"/>
</dbReference>
<accession>A0A2W7NNS0</accession>
<dbReference type="InterPro" id="IPR011008">
    <property type="entry name" value="Dimeric_a/b-barrel"/>
</dbReference>
<comment type="caution">
    <text evidence="1">The sequence shown here is derived from an EMBL/GenBank/DDBJ whole genome shotgun (WGS) entry which is preliminary data.</text>
</comment>
<dbReference type="PIRSF" id="PIRSF007028">
    <property type="entry name" value="UCP007028"/>
    <property type="match status" value="1"/>
</dbReference>
<gene>
    <name evidence="1" type="ORF">C7416_11432</name>
</gene>
<dbReference type="Pfam" id="PF07237">
    <property type="entry name" value="DUF1428"/>
    <property type="match status" value="1"/>
</dbReference>
<sequence length="117" mass="13148">MSYIDGFVLAVSQANRDRYREVAQKAAAVFKEHGALQVVECWGDDVPEGKVTSFSMAVQRKDDEAVVFSWILWPSREQRDTGMKAAMADPRLKEGMDPMPFDGQRMIFGGFEVIVEA</sequence>
<name>A0A2W7NNS0_9BURK</name>